<dbReference type="GO" id="GO:0005886">
    <property type="term" value="C:plasma membrane"/>
    <property type="evidence" value="ECO:0007669"/>
    <property type="project" value="TreeGrafter"/>
</dbReference>
<proteinExistence type="inferred from homology"/>
<keyword evidence="4 10" id="KW-0472">Membrane</keyword>
<evidence type="ECO:0000256" key="9">
    <source>
        <dbReference type="SAM" id="MobiDB-lite"/>
    </source>
</evidence>
<dbReference type="GO" id="GO:0022857">
    <property type="term" value="F:transmembrane transporter activity"/>
    <property type="evidence" value="ECO:0007669"/>
    <property type="project" value="InterPro"/>
</dbReference>
<protein>
    <recommendedName>
        <fullName evidence="7">Cercosporin MFS transporter CTB4</fullName>
    </recommendedName>
    <alternativeName>
        <fullName evidence="8">Cercosporin toxin biosynthesis cluster protein 4</fullName>
    </alternativeName>
</protein>
<feature type="transmembrane region" description="Helical" evidence="10">
    <location>
        <begin position="92"/>
        <end position="112"/>
    </location>
</feature>
<evidence type="ECO:0000256" key="6">
    <source>
        <dbReference type="ARBA" id="ARBA00053977"/>
    </source>
</evidence>
<comment type="caution">
    <text evidence="12">The sequence shown here is derived from an EMBL/GenBank/DDBJ whole genome shotgun (WGS) entry which is preliminary data.</text>
</comment>
<dbReference type="EMBL" id="QZBD01000246">
    <property type="protein sequence ID" value="THY23161.1"/>
    <property type="molecule type" value="Genomic_DNA"/>
</dbReference>
<feature type="transmembrane region" description="Helical" evidence="10">
    <location>
        <begin position="124"/>
        <end position="147"/>
    </location>
</feature>
<comment type="function">
    <text evidence="6">MFS transporter; part of the gene cluster that mediates the biosynthesis of cercosporin, a light-activated, non-host-selective toxin. The perylenequinone chromophore of cercosporin absorbs light energy to attain an electronically-activated triplet state and produces active oxygen species such as the hydroxyl radical, superoxide, hydrogen peroxide or singlet oxygen upon reaction with oxygen molecules. These reactive oxygen species cause damage to various cellular components including lipids, proteins and nucleic acids. Responsible for secretion and accumulation of cercosporin, but does not play any roles in self-protection against the toxicity of cercosporin.</text>
</comment>
<evidence type="ECO:0000256" key="7">
    <source>
        <dbReference type="ARBA" id="ARBA00069139"/>
    </source>
</evidence>
<organism evidence="12 13">
    <name type="scientific">Aureobasidium pullulans</name>
    <name type="common">Black yeast</name>
    <name type="synonym">Pullularia pullulans</name>
    <dbReference type="NCBI Taxonomy" id="5580"/>
    <lineage>
        <taxon>Eukaryota</taxon>
        <taxon>Fungi</taxon>
        <taxon>Dikarya</taxon>
        <taxon>Ascomycota</taxon>
        <taxon>Pezizomycotina</taxon>
        <taxon>Dothideomycetes</taxon>
        <taxon>Dothideomycetidae</taxon>
        <taxon>Dothideales</taxon>
        <taxon>Saccotheciaceae</taxon>
        <taxon>Aureobasidium</taxon>
    </lineage>
</organism>
<feature type="transmembrane region" description="Helical" evidence="10">
    <location>
        <begin position="323"/>
        <end position="342"/>
    </location>
</feature>
<dbReference type="PROSITE" id="PS50850">
    <property type="entry name" value="MFS"/>
    <property type="match status" value="1"/>
</dbReference>
<dbReference type="InterPro" id="IPR011701">
    <property type="entry name" value="MFS"/>
</dbReference>
<reference evidence="12 13" key="1">
    <citation type="submission" date="2018-10" db="EMBL/GenBank/DDBJ databases">
        <title>Fifty Aureobasidium pullulans genomes reveal a recombining polyextremotolerant generalist.</title>
        <authorList>
            <person name="Gostincar C."/>
            <person name="Turk M."/>
            <person name="Zajc J."/>
            <person name="Gunde-Cimerman N."/>
        </authorList>
    </citation>
    <scope>NUCLEOTIDE SEQUENCE [LARGE SCALE GENOMIC DNA]</scope>
    <source>
        <strain evidence="12 13">EXF-6604</strain>
    </source>
</reference>
<accession>A0A4S9L296</accession>
<dbReference type="Pfam" id="PF07690">
    <property type="entry name" value="MFS_1"/>
    <property type="match status" value="1"/>
</dbReference>
<feature type="transmembrane region" description="Helical" evidence="10">
    <location>
        <begin position="220"/>
        <end position="245"/>
    </location>
</feature>
<evidence type="ECO:0000256" key="8">
    <source>
        <dbReference type="ARBA" id="ARBA00077167"/>
    </source>
</evidence>
<dbReference type="AlphaFoldDB" id="A0A4S9L296"/>
<feature type="region of interest" description="Disordered" evidence="9">
    <location>
        <begin position="1"/>
        <end position="50"/>
    </location>
</feature>
<feature type="transmembrane region" description="Helical" evidence="10">
    <location>
        <begin position="402"/>
        <end position="421"/>
    </location>
</feature>
<feature type="transmembrane region" description="Helical" evidence="10">
    <location>
        <begin position="589"/>
        <end position="607"/>
    </location>
</feature>
<dbReference type="FunFam" id="1.20.1250.20:FF:000011">
    <property type="entry name" value="MFS multidrug transporter, putative"/>
    <property type="match status" value="1"/>
</dbReference>
<comment type="similarity">
    <text evidence="5">Belongs to the major facilitator superfamily. CAR1 family.</text>
</comment>
<dbReference type="CDD" id="cd17323">
    <property type="entry name" value="MFS_Tpo1_MDR_like"/>
    <property type="match status" value="1"/>
</dbReference>
<evidence type="ECO:0000256" key="4">
    <source>
        <dbReference type="ARBA" id="ARBA00023136"/>
    </source>
</evidence>
<feature type="compositionally biased region" description="Basic and acidic residues" evidence="9">
    <location>
        <begin position="31"/>
        <end position="49"/>
    </location>
</feature>
<feature type="transmembrane region" description="Helical" evidence="10">
    <location>
        <begin position="427"/>
        <end position="447"/>
    </location>
</feature>
<keyword evidence="2 10" id="KW-0812">Transmembrane</keyword>
<feature type="transmembrane region" description="Helical" evidence="10">
    <location>
        <begin position="459"/>
        <end position="484"/>
    </location>
</feature>
<dbReference type="SUPFAM" id="SSF103473">
    <property type="entry name" value="MFS general substrate transporter"/>
    <property type="match status" value="1"/>
</dbReference>
<feature type="transmembrane region" description="Helical" evidence="10">
    <location>
        <begin position="159"/>
        <end position="177"/>
    </location>
</feature>
<name>A0A4S9L296_AURPU</name>
<sequence length="869" mass="96051">MSRSTSPSSTLNASPKEKSNDDIPAPVTPRSQHDRDDQINNLDHYDHDQSLPLDEEAAQVLKEEKSGDPFLVGWEPGEKANPMNWSSTYKSFITFVLGMLALAASLGSSIISPAEREIAEYTGISNEVAVLLISMYIIGFAVGPLIWAPTSEVWGRRISMLPAMVALALFSIGTAVGKNAQTMIICRFFSGVFGSAPVSNVSAALGDIWPPKSRGVAMTFYAVAVVGGPTIGPVIGSALTVQLGFRWPSYILAIWVFTIFVFAFFCLPEVYSPVLLKKKAQRMRKETGDSRWHHPHEDVKLDAKSIVTKHLARPIVMLTTEPMVTAIAFYASFVYGLLYMTLEVFPIVFEQNRGWPLITSTLPFLALFVGVLFAVLINLANQPRYARAVAANNGRAVPEARLPPMFLGGVLFTIGMFWFGWTADPDIPWPSCVVAAGFIGAGFNIIFQQCINFLVDTYSLYAASAVSANTFLRSLIAGGLPLAARPMFNHLGVGPAMSILGGVAALALPVPLIFMRYGLKLRKMSKFAPRSVALPLYAQTRSVQPDRNTESSVLTESRHRCVPDFKSFLEARVQLSCTFIFWPTKKSSFISISISISISVIMFVRLLPIDTRSRSTTKVRISNARPMAATAFGHSTTSSTVSSCPDLHSPSECFIALENSRDQACDIQHTIKCLWTTLTYDISPFRSTLRNLSRKEQSDIRFLRSQSLIKNFIKVLNADLDMNLKFNIRGAIKLNVVATIVHREKRYLAHFLEMWDMLEPHLHQLAFCGIAWSKEVFDLLELMLQTMRRLQDQLCDVHHDLRKFLDPRKACATQNLGFALASLSASTGHAGSQLYSGLRKRGSGLVRGSCKSSITADGSFLLNQRQMAR</sequence>
<keyword evidence="3 10" id="KW-1133">Transmembrane helix</keyword>
<evidence type="ECO:0000313" key="13">
    <source>
        <dbReference type="Proteomes" id="UP000306584"/>
    </source>
</evidence>
<feature type="transmembrane region" description="Helical" evidence="10">
    <location>
        <begin position="496"/>
        <end position="519"/>
    </location>
</feature>
<evidence type="ECO:0000256" key="10">
    <source>
        <dbReference type="SAM" id="Phobius"/>
    </source>
</evidence>
<feature type="compositionally biased region" description="Polar residues" evidence="9">
    <location>
        <begin position="1"/>
        <end position="13"/>
    </location>
</feature>
<evidence type="ECO:0000259" key="11">
    <source>
        <dbReference type="PROSITE" id="PS50850"/>
    </source>
</evidence>
<evidence type="ECO:0000256" key="2">
    <source>
        <dbReference type="ARBA" id="ARBA00022692"/>
    </source>
</evidence>
<evidence type="ECO:0000256" key="1">
    <source>
        <dbReference type="ARBA" id="ARBA00004141"/>
    </source>
</evidence>
<evidence type="ECO:0000313" key="12">
    <source>
        <dbReference type="EMBL" id="THY23161.1"/>
    </source>
</evidence>
<dbReference type="InterPro" id="IPR020846">
    <property type="entry name" value="MFS_dom"/>
</dbReference>
<evidence type="ECO:0000256" key="5">
    <source>
        <dbReference type="ARBA" id="ARBA00038347"/>
    </source>
</evidence>
<dbReference type="InterPro" id="IPR036259">
    <property type="entry name" value="MFS_trans_sf"/>
</dbReference>
<dbReference type="PANTHER" id="PTHR23502:SF49">
    <property type="entry name" value="MAJOR FACILITATOR SUPERFAMILY (MFS) PROFILE DOMAIN-CONTAINING PROTEIN"/>
    <property type="match status" value="1"/>
</dbReference>
<feature type="transmembrane region" description="Helical" evidence="10">
    <location>
        <begin position="362"/>
        <end position="381"/>
    </location>
</feature>
<gene>
    <name evidence="12" type="ORF">D6D01_06055</name>
</gene>
<feature type="domain" description="Major facilitator superfamily (MFS) profile" evidence="11">
    <location>
        <begin position="93"/>
        <end position="519"/>
    </location>
</feature>
<dbReference type="Proteomes" id="UP000306584">
    <property type="component" value="Unassembled WGS sequence"/>
</dbReference>
<evidence type="ECO:0000256" key="3">
    <source>
        <dbReference type="ARBA" id="ARBA00022989"/>
    </source>
</evidence>
<dbReference type="Gene3D" id="1.20.1250.20">
    <property type="entry name" value="MFS general substrate transporter like domains"/>
    <property type="match status" value="1"/>
</dbReference>
<comment type="subcellular location">
    <subcellularLocation>
        <location evidence="1">Membrane</location>
        <topology evidence="1">Multi-pass membrane protein</topology>
    </subcellularLocation>
</comment>
<feature type="transmembrane region" description="Helical" evidence="10">
    <location>
        <begin position="251"/>
        <end position="276"/>
    </location>
</feature>
<dbReference type="PANTHER" id="PTHR23502">
    <property type="entry name" value="MAJOR FACILITATOR SUPERFAMILY"/>
    <property type="match status" value="1"/>
</dbReference>